<dbReference type="Gene3D" id="3.40.50.1820">
    <property type="entry name" value="alpha/beta hydrolase"/>
    <property type="match status" value="1"/>
</dbReference>
<organism evidence="2 3">
    <name type="scientific">Mycena rosella</name>
    <name type="common">Pink bonnet</name>
    <name type="synonym">Agaricus rosellus</name>
    <dbReference type="NCBI Taxonomy" id="1033263"/>
    <lineage>
        <taxon>Eukaryota</taxon>
        <taxon>Fungi</taxon>
        <taxon>Dikarya</taxon>
        <taxon>Basidiomycota</taxon>
        <taxon>Agaricomycotina</taxon>
        <taxon>Agaricomycetes</taxon>
        <taxon>Agaricomycetidae</taxon>
        <taxon>Agaricales</taxon>
        <taxon>Marasmiineae</taxon>
        <taxon>Mycenaceae</taxon>
        <taxon>Mycena</taxon>
    </lineage>
</organism>
<feature type="region of interest" description="Disordered" evidence="1">
    <location>
        <begin position="1"/>
        <end position="24"/>
    </location>
</feature>
<accession>A0AAD7BY55</accession>
<sequence>MSGIARHRQNGACEDTITQDKKKADKENVTACQWGSQDQSGNPAVCTSVLIHNFAVTRRRSTRLFVANPTDKENVTAWGSPVPRGRSMRLFAANPDTLSASRPIHGEIVCASVSLVKKKARREVTAVGSPKGDKAIVAKKEAPATKKVDLLPALPLPGSTVALPNSTRLLAKKGNIRVRYWLAGPESGKKIVLIHDISTSSLTYTELVPTLVGAGYQVLLYDLYGRGYSDVPWGVPYDATLYVTQLAPLMQHI</sequence>
<dbReference type="EMBL" id="JARKIE010000486">
    <property type="protein sequence ID" value="KAJ7633732.1"/>
    <property type="molecule type" value="Genomic_DNA"/>
</dbReference>
<name>A0AAD7BY55_MYCRO</name>
<dbReference type="Proteomes" id="UP001221757">
    <property type="component" value="Unassembled WGS sequence"/>
</dbReference>
<protein>
    <recommendedName>
        <fullName evidence="4">Serine aminopeptidase S33 domain-containing protein</fullName>
    </recommendedName>
</protein>
<evidence type="ECO:0000256" key="1">
    <source>
        <dbReference type="SAM" id="MobiDB-lite"/>
    </source>
</evidence>
<evidence type="ECO:0008006" key="4">
    <source>
        <dbReference type="Google" id="ProtNLM"/>
    </source>
</evidence>
<evidence type="ECO:0000313" key="3">
    <source>
        <dbReference type="Proteomes" id="UP001221757"/>
    </source>
</evidence>
<dbReference type="AlphaFoldDB" id="A0AAD7BY55"/>
<proteinExistence type="predicted"/>
<evidence type="ECO:0000313" key="2">
    <source>
        <dbReference type="EMBL" id="KAJ7633732.1"/>
    </source>
</evidence>
<dbReference type="SUPFAM" id="SSF53474">
    <property type="entry name" value="alpha/beta-Hydrolases"/>
    <property type="match status" value="1"/>
</dbReference>
<comment type="caution">
    <text evidence="2">The sequence shown here is derived from an EMBL/GenBank/DDBJ whole genome shotgun (WGS) entry which is preliminary data.</text>
</comment>
<dbReference type="InterPro" id="IPR029058">
    <property type="entry name" value="AB_hydrolase_fold"/>
</dbReference>
<reference evidence="2" key="1">
    <citation type="submission" date="2023-03" db="EMBL/GenBank/DDBJ databases">
        <title>Massive genome expansion in bonnet fungi (Mycena s.s.) driven by repeated elements and novel gene families across ecological guilds.</title>
        <authorList>
            <consortium name="Lawrence Berkeley National Laboratory"/>
            <person name="Harder C.B."/>
            <person name="Miyauchi S."/>
            <person name="Viragh M."/>
            <person name="Kuo A."/>
            <person name="Thoen E."/>
            <person name="Andreopoulos B."/>
            <person name="Lu D."/>
            <person name="Skrede I."/>
            <person name="Drula E."/>
            <person name="Henrissat B."/>
            <person name="Morin E."/>
            <person name="Kohler A."/>
            <person name="Barry K."/>
            <person name="LaButti K."/>
            <person name="Morin E."/>
            <person name="Salamov A."/>
            <person name="Lipzen A."/>
            <person name="Mereny Z."/>
            <person name="Hegedus B."/>
            <person name="Baldrian P."/>
            <person name="Stursova M."/>
            <person name="Weitz H."/>
            <person name="Taylor A."/>
            <person name="Grigoriev I.V."/>
            <person name="Nagy L.G."/>
            <person name="Martin F."/>
            <person name="Kauserud H."/>
        </authorList>
    </citation>
    <scope>NUCLEOTIDE SEQUENCE</scope>
    <source>
        <strain evidence="2">CBHHK067</strain>
    </source>
</reference>
<keyword evidence="3" id="KW-1185">Reference proteome</keyword>
<gene>
    <name evidence="2" type="ORF">B0H17DRAFT_1149897</name>
</gene>